<evidence type="ECO:0000256" key="1">
    <source>
        <dbReference type="ARBA" id="ARBA00008455"/>
    </source>
</evidence>
<dbReference type="SUPFAM" id="SSF54001">
    <property type="entry name" value="Cysteine proteinases"/>
    <property type="match status" value="2"/>
</dbReference>
<feature type="region of interest" description="Disordered" evidence="3">
    <location>
        <begin position="149"/>
        <end position="181"/>
    </location>
</feature>
<evidence type="ECO:0000259" key="5">
    <source>
        <dbReference type="SMART" id="SM00645"/>
    </source>
</evidence>
<dbReference type="GO" id="GO:0006508">
    <property type="term" value="P:proteolysis"/>
    <property type="evidence" value="ECO:0007669"/>
    <property type="project" value="InterPro"/>
</dbReference>
<reference evidence="7 8" key="2">
    <citation type="journal article" date="2004" name="Nature">
        <title>Finishing the euchromatic sequence of the human genome.</title>
        <authorList>
            <consortium name="International Human Genome Sequencing Consortium"/>
        </authorList>
    </citation>
    <scope>NUCLEOTIDE SEQUENCE [LARGE SCALE GENOMIC DNA]</scope>
</reference>
<keyword evidence="8" id="KW-1185">Reference proteome</keyword>
<dbReference type="InterPro" id="IPR013201">
    <property type="entry name" value="Prot_inhib_I29"/>
</dbReference>
<dbReference type="SMART" id="SM00848">
    <property type="entry name" value="Inhibitor_I29"/>
    <property type="match status" value="1"/>
</dbReference>
<evidence type="ECO:0000256" key="2">
    <source>
        <dbReference type="ARBA" id="ARBA00023157"/>
    </source>
</evidence>
<feature type="region of interest" description="Disordered" evidence="3">
    <location>
        <begin position="226"/>
        <end position="245"/>
    </location>
</feature>
<feature type="compositionally biased region" description="Low complexity" evidence="3">
    <location>
        <begin position="171"/>
        <end position="181"/>
    </location>
</feature>
<dbReference type="HGNC" id="HGNC:2535">
    <property type="gene designation" value="CTSH"/>
</dbReference>
<keyword evidence="2" id="KW-1015">Disulfide bond</keyword>
<dbReference type="GO" id="GO:0036464">
    <property type="term" value="C:cytoplasmic ribonucleoprotein granule"/>
    <property type="evidence" value="ECO:0000314"/>
    <property type="project" value="HPA"/>
</dbReference>
<dbReference type="InterPro" id="IPR039417">
    <property type="entry name" value="Peptidase_C1A_papain-like"/>
</dbReference>
<evidence type="ECO:0007829" key="10">
    <source>
        <dbReference type="ProteomicsDB" id="A0A7I2V3E8"/>
    </source>
</evidence>
<dbReference type="OrthoDB" id="10253408at2759"/>
<evidence type="ECO:0000256" key="3">
    <source>
        <dbReference type="SAM" id="MobiDB-lite"/>
    </source>
</evidence>
<feature type="chain" id="PRO_5029516811" evidence="4">
    <location>
        <begin position="23"/>
        <end position="446"/>
    </location>
</feature>
<reference evidence="7 8" key="3">
    <citation type="journal article" date="2006" name="Nature">
        <title>Analysis of the DNA sequence and duplication history of human chromosome 15.</title>
        <authorList>
            <person name="Zody M.C."/>
            <person name="Garber M."/>
            <person name="Sharpe T."/>
            <person name="Young S.K."/>
            <person name="Rowen L."/>
            <person name="O'Neill K."/>
            <person name="Whittaker C.A."/>
            <person name="Kamal M."/>
            <person name="Chang J.L."/>
            <person name="Cuomo C.A."/>
            <person name="Dewar K."/>
            <person name="FitzGerald M.G."/>
            <person name="Kodira C.D."/>
            <person name="Madan A."/>
            <person name="Qin S."/>
            <person name="Yang X."/>
            <person name="Abbasi N."/>
            <person name="Abouelleil A."/>
            <person name="Arachchi H.M."/>
            <person name="Baradarani L."/>
            <person name="Birditt B."/>
            <person name="Bloom S."/>
            <person name="Bloom T."/>
            <person name="Borowsky M.L."/>
            <person name="Burke J."/>
            <person name="Butler J."/>
            <person name="Cook A."/>
            <person name="DeArellano K."/>
            <person name="DeCaprio D."/>
            <person name="Dorris L.III."/>
            <person name="Dors M."/>
            <person name="Eichler E.E."/>
            <person name="Engels R."/>
            <person name="Fahey J."/>
            <person name="Fleetwood P."/>
            <person name="Friedman C."/>
            <person name="Gearin G."/>
            <person name="Hall J.L."/>
            <person name="Hensley G."/>
            <person name="Johnson E."/>
            <person name="Jones C."/>
            <person name="Kamat A."/>
            <person name="Kaur A."/>
            <person name="Locke D.P."/>
            <person name="Madan A."/>
            <person name="Munson G."/>
            <person name="Jaffe D.B."/>
            <person name="Lui A."/>
            <person name="Macdonald P."/>
            <person name="Mauceli E."/>
            <person name="Naylor J.W."/>
            <person name="Nesbitt R."/>
            <person name="Nicol R."/>
            <person name="O'Leary S.B."/>
            <person name="Ratcliffe A."/>
            <person name="Rounsley S."/>
            <person name="She X."/>
            <person name="Sneddon K.M."/>
            <person name="Stewart S."/>
            <person name="Sougnez C."/>
            <person name="Stone S.M."/>
            <person name="Topham K."/>
            <person name="Vincent D."/>
            <person name="Wang S."/>
            <person name="Zimmer A.R."/>
            <person name="Birren B.W."/>
            <person name="Hood L."/>
            <person name="Lander E.S."/>
            <person name="Nusbaum C."/>
        </authorList>
    </citation>
    <scope>NUCLEOTIDE SEQUENCE [LARGE SCALE GENOMIC DNA]</scope>
</reference>
<evidence type="ECO:0000313" key="8">
    <source>
        <dbReference type="Proteomes" id="UP000005640"/>
    </source>
</evidence>
<reference evidence="7" key="5">
    <citation type="submission" date="2025-09" db="UniProtKB">
        <authorList>
            <consortium name="Ensembl"/>
        </authorList>
    </citation>
    <scope>IDENTIFICATION</scope>
</reference>
<feature type="domain" description="Cathepsin propeptide inhibitor" evidence="6">
    <location>
        <begin position="35"/>
        <end position="90"/>
    </location>
</feature>
<name>A0A7I2V3E8_HUMAN</name>
<dbReference type="GO" id="GO:0008234">
    <property type="term" value="F:cysteine-type peptidase activity"/>
    <property type="evidence" value="ECO:0007669"/>
    <property type="project" value="InterPro"/>
</dbReference>
<dbReference type="Bgee" id="ENSG00000103811">
    <property type="expression patterns" value="Expressed in cranial nerve II and 201 other cell types or tissues"/>
</dbReference>
<dbReference type="InterPro" id="IPR013128">
    <property type="entry name" value="Peptidase_C1A"/>
</dbReference>
<accession>A0A7I2V3E8</accession>
<feature type="compositionally biased region" description="Basic residues" evidence="3">
    <location>
        <begin position="154"/>
        <end position="170"/>
    </location>
</feature>
<dbReference type="Gene3D" id="3.90.70.10">
    <property type="entry name" value="Cysteine proteinases"/>
    <property type="match status" value="2"/>
</dbReference>
<dbReference type="AlphaFoldDB" id="A0A7I2V3E8"/>
<organism evidence="7 8">
    <name type="scientific">Homo sapiens</name>
    <name type="common">Human</name>
    <dbReference type="NCBI Taxonomy" id="9606"/>
    <lineage>
        <taxon>Eukaryota</taxon>
        <taxon>Metazoa</taxon>
        <taxon>Chordata</taxon>
        <taxon>Craniata</taxon>
        <taxon>Vertebrata</taxon>
        <taxon>Euteleostomi</taxon>
        <taxon>Mammalia</taxon>
        <taxon>Eutheria</taxon>
        <taxon>Euarchontoglires</taxon>
        <taxon>Primates</taxon>
        <taxon>Haplorrhini</taxon>
        <taxon>Catarrhini</taxon>
        <taxon>Hominidae</taxon>
        <taxon>Homo</taxon>
    </lineage>
</organism>
<dbReference type="OpenTargets" id="ENSG00000103811"/>
<dbReference type="SMART" id="SM00645">
    <property type="entry name" value="Pept_C1"/>
    <property type="match status" value="1"/>
</dbReference>
<feature type="signal peptide" evidence="4">
    <location>
        <begin position="1"/>
        <end position="22"/>
    </location>
</feature>
<dbReference type="InterPro" id="IPR025660">
    <property type="entry name" value="Pept_his_AS"/>
</dbReference>
<dbReference type="Ensembl" id="ENST00000677534.1">
    <property type="protein sequence ID" value="ENSP00000503261.1"/>
    <property type="gene ID" value="ENSG00000103811.19"/>
</dbReference>
<dbReference type="Ensembl" id="ENST00000677534.1">
    <property type="protein sequence ID" value="ENSP00000503261.1"/>
    <property type="gene ID" value="ENSG00000103811.18"/>
</dbReference>
<reference evidence="7" key="4">
    <citation type="submission" date="2025-08" db="UniProtKB">
        <authorList>
            <consortium name="Ensembl"/>
        </authorList>
    </citation>
    <scope>IDENTIFICATION</scope>
</reference>
<sequence>MWATLPLLCAGAWLLGVPVCGAAELCVNSLEKFHFKSWMSKHRKTYSTEEYHHRLQTFASNWRKINAHNNGNHTFKMALNQFSDMSFAEIKHKYLWSEPQNCSATKSNYLRGTGPYPPSVDWRKKGNFVSPVKNQVCLAISILSLQNGHTPRQYTRKNNSKGPQNHHKHIPASVSSRHLSSPLPLRGQGGCLRQLLDFLHHWGPGVCDRHRNRKDAVLASVVFMREEPGPMHPSPRPQETDDAPEGTILAPASVEKGGTVHSRPGDAMRTLGCGQAEQQLVDCAQDFNNHGCQGGLPSQAFEYILYNKGIMGEDTYPYQGKDGYCKFQPGKAIGFVKDVANITIYDEEAMVEAVALYNPVSFAFEVTQDFMMYRTGIYSSTSCHKTPDKVNHAVLAVGYGEKNGIPYWIVKNSWGPQWGMNGYFLIERGKNMCGLAACASYPIPLV</sequence>
<protein>
    <submittedName>
        <fullName evidence="7">Cathepsin H</fullName>
    </submittedName>
</protein>
<dbReference type="InterPro" id="IPR038765">
    <property type="entry name" value="Papain-like_cys_pep_sf"/>
</dbReference>
<evidence type="ECO:0000256" key="4">
    <source>
        <dbReference type="SAM" id="SignalP"/>
    </source>
</evidence>
<evidence type="ECO:0000313" key="7">
    <source>
        <dbReference type="Ensembl" id="ENSP00000503261.1"/>
    </source>
</evidence>
<proteinExistence type="evidence at protein level"/>
<gene>
    <name evidence="7" type="primary">CTSH</name>
</gene>
<dbReference type="GO" id="GO:0005829">
    <property type="term" value="C:cytosol"/>
    <property type="evidence" value="ECO:0000314"/>
    <property type="project" value="HPA"/>
</dbReference>
<dbReference type="Pfam" id="PF00112">
    <property type="entry name" value="Peptidase_C1"/>
    <property type="match status" value="1"/>
</dbReference>
<evidence type="ECO:0000259" key="6">
    <source>
        <dbReference type="SMART" id="SM00848"/>
    </source>
</evidence>
<keyword evidence="9 10" id="KW-1267">Proteomics identification</keyword>
<dbReference type="PANTHER" id="PTHR12411">
    <property type="entry name" value="CYSTEINE PROTEASE FAMILY C1-RELATED"/>
    <property type="match status" value="1"/>
</dbReference>
<keyword evidence="4" id="KW-0732">Signal</keyword>
<dbReference type="SMR" id="A0A7I2V3E8"/>
<dbReference type="GeneTree" id="ENSGT00940000160227"/>
<dbReference type="Pfam" id="PF08246">
    <property type="entry name" value="Inhibitor_I29"/>
    <property type="match status" value="1"/>
</dbReference>
<dbReference type="CDD" id="cd02248">
    <property type="entry name" value="Peptidase_C1A"/>
    <property type="match status" value="1"/>
</dbReference>
<dbReference type="Proteomes" id="UP000005640">
    <property type="component" value="Chromosome 15"/>
</dbReference>
<dbReference type="InterPro" id="IPR000668">
    <property type="entry name" value="Peptidase_C1A_C"/>
</dbReference>
<evidence type="ECO:0007829" key="9">
    <source>
        <dbReference type="PeptideAtlas" id="A0A7I2V3E8"/>
    </source>
</evidence>
<feature type="domain" description="Peptidase C1A papain C-terminal" evidence="5">
    <location>
        <begin position="116"/>
        <end position="443"/>
    </location>
</feature>
<dbReference type="EMBL" id="AC011944">
    <property type="status" value="NOT_ANNOTATED_CDS"/>
    <property type="molecule type" value="Genomic_DNA"/>
</dbReference>
<dbReference type="InterPro" id="IPR025661">
    <property type="entry name" value="Pept_asp_AS"/>
</dbReference>
<dbReference type="PROSITE" id="PS00639">
    <property type="entry name" value="THIOL_PROTEASE_HIS"/>
    <property type="match status" value="1"/>
</dbReference>
<comment type="similarity">
    <text evidence="1">Belongs to the peptidase C1 family.</text>
</comment>
<dbReference type="PROSITE" id="PS00640">
    <property type="entry name" value="THIOL_PROTEASE_ASN"/>
    <property type="match status" value="1"/>
</dbReference>
<reference evidence="7 8" key="1">
    <citation type="journal article" date="2001" name="Nature">
        <title>Initial sequencing and analysis of the human genome.</title>
        <authorList>
            <consortium name="International Human Genome Sequencing Consortium"/>
            <person name="Lander E.S."/>
            <person name="Linton L.M."/>
            <person name="Birren B."/>
            <person name="Nusbaum C."/>
            <person name="Zody M.C."/>
            <person name="Baldwin J."/>
            <person name="Devon K."/>
            <person name="Dewar K."/>
            <person name="Doyle M."/>
            <person name="FitzHugh W."/>
            <person name="Funke R."/>
            <person name="Gage D."/>
            <person name="Harris K."/>
            <person name="Heaford A."/>
            <person name="Howland J."/>
            <person name="Kann L."/>
            <person name="Lehoczky J."/>
            <person name="LeVine R."/>
            <person name="McEwan P."/>
            <person name="McKernan K."/>
            <person name="Meldrim J."/>
            <person name="Mesirov J.P."/>
            <person name="Miranda C."/>
            <person name="Morris W."/>
            <person name="Naylor J."/>
            <person name="Raymond C."/>
            <person name="Rosetti M."/>
            <person name="Santos R."/>
            <person name="Sheridan A."/>
            <person name="Sougnez C."/>
            <person name="Stange-Thomann N."/>
            <person name="Stojanovic N."/>
            <person name="Subramanian A."/>
            <person name="Wyman D."/>
            <person name="Rogers J."/>
            <person name="Sulston J."/>
            <person name="Ainscough R."/>
            <person name="Beck S."/>
            <person name="Bentley D."/>
            <person name="Burton J."/>
            <person name="Clee C."/>
            <person name="Carter N."/>
            <person name="Coulson A."/>
            <person name="Deadman R."/>
            <person name="Deloukas P."/>
            <person name="Dunham A."/>
            <person name="Dunham I."/>
            <person name="Durbin R."/>
            <person name="French L."/>
            <person name="Grafham D."/>
            <person name="Gregory S."/>
            <person name="Hubbard T."/>
            <person name="Humphray S."/>
            <person name="Hunt A."/>
            <person name="Jones M."/>
            <person name="Lloyd C."/>
            <person name="McMurray A."/>
            <person name="Matthews L."/>
            <person name="Mercer S."/>
            <person name="Milne S."/>
            <person name="Mullikin J.C."/>
            <person name="Mungall A."/>
            <person name="Plumb R."/>
            <person name="Ross M."/>
            <person name="Shownkeen R."/>
            <person name="Sims S."/>
            <person name="Waterston R.H."/>
            <person name="Wilson R.K."/>
            <person name="Hillier L.W."/>
            <person name="McPherson J.D."/>
            <person name="Marra M.A."/>
            <person name="Mardis E.R."/>
            <person name="Fulton L.A."/>
            <person name="Chinwalla A.T."/>
            <person name="Pepin K.H."/>
            <person name="Gish W.R."/>
            <person name="Chissoe S.L."/>
            <person name="Wendl M.C."/>
            <person name="Delehaunty K.D."/>
            <person name="Miner T.L."/>
            <person name="Delehaunty A."/>
            <person name="Kramer J.B."/>
            <person name="Cook L.L."/>
            <person name="Fulton R.S."/>
            <person name="Johnson D.L."/>
            <person name="Minx P.J."/>
            <person name="Clifton S.W."/>
            <person name="Hawkins T."/>
            <person name="Branscomb E."/>
            <person name="Predki P."/>
            <person name="Richardson P."/>
            <person name="Wenning S."/>
            <person name="Slezak T."/>
            <person name="Doggett N."/>
            <person name="Cheng J.F."/>
            <person name="Olsen A."/>
            <person name="Lucas S."/>
            <person name="Elkin C."/>
            <person name="Uberbacher E."/>
            <person name="Frazier M."/>
            <person name="Gibbs R.A."/>
            <person name="Muzny D.M."/>
            <person name="Scherer S.E."/>
            <person name="Bouck J.B."/>
            <person name="Sodergren E.J."/>
            <person name="Worley K.C."/>
            <person name="Rives C.M."/>
            <person name="Gorrell J.H."/>
            <person name="Metzker M.L."/>
            <person name="Naylor S.L."/>
            <person name="Kucherlapati R.S."/>
            <person name="Nelson D.L."/>
            <person name="Weinstock G.M."/>
            <person name="Sakaki Y."/>
            <person name="Fujiyama A."/>
            <person name="Hattori M."/>
            <person name="Yada T."/>
            <person name="Toyoda A."/>
            <person name="Itoh T."/>
            <person name="Kawagoe C."/>
            <person name="Watanabe H."/>
            <person name="Totoki Y."/>
            <person name="Taylor T."/>
            <person name="Weissenbach J."/>
            <person name="Heilig R."/>
            <person name="Saurin W."/>
            <person name="Artiguenave F."/>
            <person name="Brottier P."/>
            <person name="Bruls T."/>
            <person name="Pelletier E."/>
            <person name="Robert C."/>
            <person name="Wincker P."/>
            <person name="Smith D.R."/>
            <person name="Doucette-Stamm L."/>
            <person name="Rubenfield M."/>
            <person name="Weinstock K."/>
            <person name="Lee H.M."/>
            <person name="Dubois J."/>
            <person name="Rosenthal A."/>
            <person name="Platzer M."/>
            <person name="Nyakatura G."/>
            <person name="Taudien S."/>
            <person name="Rump A."/>
            <person name="Yang H."/>
            <person name="Yu J."/>
            <person name="Wang J."/>
            <person name="Huang G."/>
            <person name="Gu J."/>
            <person name="Hood L."/>
            <person name="Rowen L."/>
            <person name="Madan A."/>
            <person name="Qin S."/>
            <person name="Davis R.W."/>
            <person name="Federspiel N.A."/>
            <person name="Abola A.P."/>
            <person name="Proctor M.J."/>
            <person name="Myers R.M."/>
            <person name="Schmutz J."/>
            <person name="Dickson M."/>
            <person name="Grimwood J."/>
            <person name="Cox D.R."/>
            <person name="Olson M.V."/>
            <person name="Kaul R."/>
            <person name="Raymond C."/>
            <person name="Shimizu N."/>
            <person name="Kawasaki K."/>
            <person name="Minoshima S."/>
            <person name="Evans G.A."/>
            <person name="Athanasiou M."/>
            <person name="Schultz R."/>
            <person name="Roe B.A."/>
            <person name="Chen F."/>
            <person name="Pan H."/>
            <person name="Ramser J."/>
            <person name="Lehrach H."/>
            <person name="Reinhardt R."/>
            <person name="McCombie W.R."/>
            <person name="de la Bastide M."/>
            <person name="Dedhia N."/>
            <person name="Blocker H."/>
            <person name="Hornischer K."/>
            <person name="Nordsiek G."/>
            <person name="Agarwala R."/>
            <person name="Aravind L."/>
            <person name="Bailey J.A."/>
            <person name="Bateman A."/>
            <person name="Batzoglou S."/>
            <person name="Birney E."/>
            <person name="Bork P."/>
            <person name="Brown D.G."/>
            <person name="Burge C.B."/>
            <person name="Cerutti L."/>
            <person name="Chen H.C."/>
            <person name="Church D."/>
            <person name="Clamp M."/>
            <person name="Copley R.R."/>
            <person name="Doerks T."/>
            <person name="Eddy S.R."/>
            <person name="Eichler E.E."/>
            <person name="Furey T.S."/>
            <person name="Galagan J."/>
            <person name="Gilbert J.G."/>
            <person name="Harmon C."/>
            <person name="Hayashizaki Y."/>
            <person name="Haussler D."/>
            <person name="Hermjakob H."/>
            <person name="Hokamp K."/>
            <person name="Jang W."/>
            <person name="Johnson L.S."/>
            <person name="Jones T.A."/>
            <person name="Kasif S."/>
            <person name="Kaspryzk A."/>
            <person name="Kennedy S."/>
            <person name="Kent W.J."/>
            <person name="Kitts P."/>
            <person name="Koonin E.V."/>
            <person name="Korf I."/>
            <person name="Kulp D."/>
            <person name="Lancet D."/>
            <person name="Lowe T.M."/>
            <person name="McLysaght A."/>
            <person name="Mikkelsen T."/>
            <person name="Moran J.V."/>
            <person name="Mulder N."/>
            <person name="Pollara V.J."/>
            <person name="Ponting C.P."/>
            <person name="Schuler G."/>
            <person name="Schultz J."/>
            <person name="Slater G."/>
            <person name="Smit A.F."/>
            <person name="Stupka E."/>
            <person name="Szustakowski J."/>
            <person name="Thierry-Mieg D."/>
            <person name="Thierry-Mieg J."/>
            <person name="Wagner L."/>
            <person name="Wallis J."/>
            <person name="Wheeler R."/>
            <person name="Williams A."/>
            <person name="Wolf Y.I."/>
            <person name="Wolfe K.H."/>
            <person name="Yang S.P."/>
            <person name="Yeh R.F."/>
            <person name="Collins F."/>
            <person name="Guyer M.S."/>
            <person name="Peterson J."/>
            <person name="Felsenfeld A."/>
            <person name="Wetterstrand K.A."/>
            <person name="Patrinos A."/>
            <person name="Morgan M.J."/>
            <person name="de Jong P."/>
            <person name="Catanese J.J."/>
            <person name="Osoegawa K."/>
            <person name="Shizuya H."/>
            <person name="Choi S."/>
            <person name="Chen Y.J."/>
        </authorList>
    </citation>
    <scope>NUCLEOTIDE SEQUENCE [LARGE SCALE GENOMIC DNA]</scope>
</reference>